<feature type="transmembrane region" description="Helical" evidence="2">
    <location>
        <begin position="69"/>
        <end position="87"/>
    </location>
</feature>
<dbReference type="EMBL" id="JAANBB010000015">
    <property type="protein sequence ID" value="KAF7556014.1"/>
    <property type="molecule type" value="Genomic_DNA"/>
</dbReference>
<evidence type="ECO:0000313" key="3">
    <source>
        <dbReference type="EMBL" id="KAF7556014.1"/>
    </source>
</evidence>
<feature type="compositionally biased region" description="Basic and acidic residues" evidence="1">
    <location>
        <begin position="321"/>
        <end position="333"/>
    </location>
</feature>
<dbReference type="AlphaFoldDB" id="A0A9P5LC96"/>
<dbReference type="OrthoDB" id="5121955at2759"/>
<dbReference type="Proteomes" id="UP000722485">
    <property type="component" value="Unassembled WGS sequence"/>
</dbReference>
<protein>
    <submittedName>
        <fullName evidence="3">Uncharacterized protein</fullName>
    </submittedName>
</protein>
<feature type="compositionally biased region" description="Basic and acidic residues" evidence="1">
    <location>
        <begin position="275"/>
        <end position="290"/>
    </location>
</feature>
<evidence type="ECO:0000313" key="4">
    <source>
        <dbReference type="Proteomes" id="UP000722485"/>
    </source>
</evidence>
<keyword evidence="2" id="KW-1133">Transmembrane helix</keyword>
<sequence length="353" mass="40040">MYMYYHTARIVLCHHEVLHLDTLRAGTETSYSLAKDLSTIFETRRELQNATSDITECHKELLHLGLIQWLPSSAIGFILLPLILNILDIKLLQPMGTDIDRSLETTQQQLNVLIQFMKVYWPRFDGIDWVSEIIRHIVSLAQLDDSKVQRKNSSINWADIFVFQPRSYLRLVLALDLSLSKGRLPQDWDFPVKLRGLFSFNANPLRELVESHCTNVDNAEDANPLIQTRRPEPPEFMAGEQIQHNILGLDECLIATLENQFAFGGSLGLLEVAHSENQREEGTPSDHSESSSDDDGSSRSLQWDDKGDSRPNSRTASEFQGSHDRKGEDAMGERVIDGLMEDMLEGGFSECIN</sequence>
<organism evidence="3 4">
    <name type="scientific">Cylindrodendrum hubeiense</name>
    <dbReference type="NCBI Taxonomy" id="595255"/>
    <lineage>
        <taxon>Eukaryota</taxon>
        <taxon>Fungi</taxon>
        <taxon>Dikarya</taxon>
        <taxon>Ascomycota</taxon>
        <taxon>Pezizomycotina</taxon>
        <taxon>Sordariomycetes</taxon>
        <taxon>Hypocreomycetidae</taxon>
        <taxon>Hypocreales</taxon>
        <taxon>Nectriaceae</taxon>
        <taxon>Cylindrodendrum</taxon>
    </lineage>
</organism>
<gene>
    <name evidence="3" type="ORF">G7Z17_g1754</name>
</gene>
<keyword evidence="2" id="KW-0812">Transmembrane</keyword>
<keyword evidence="4" id="KW-1185">Reference proteome</keyword>
<comment type="caution">
    <text evidence="3">The sequence shown here is derived from an EMBL/GenBank/DDBJ whole genome shotgun (WGS) entry which is preliminary data.</text>
</comment>
<proteinExistence type="predicted"/>
<feature type="region of interest" description="Disordered" evidence="1">
    <location>
        <begin position="275"/>
        <end position="333"/>
    </location>
</feature>
<feature type="compositionally biased region" description="Basic and acidic residues" evidence="1">
    <location>
        <begin position="302"/>
        <end position="311"/>
    </location>
</feature>
<reference evidence="3" key="1">
    <citation type="submission" date="2020-03" db="EMBL/GenBank/DDBJ databases">
        <title>Draft Genome Sequence of Cylindrodendrum hubeiense.</title>
        <authorList>
            <person name="Buettner E."/>
            <person name="Kellner H."/>
        </authorList>
    </citation>
    <scope>NUCLEOTIDE SEQUENCE</scope>
    <source>
        <strain evidence="3">IHI 201604</strain>
    </source>
</reference>
<name>A0A9P5LC96_9HYPO</name>
<accession>A0A9P5LC96</accession>
<keyword evidence="2" id="KW-0472">Membrane</keyword>
<evidence type="ECO:0000256" key="1">
    <source>
        <dbReference type="SAM" id="MobiDB-lite"/>
    </source>
</evidence>
<evidence type="ECO:0000256" key="2">
    <source>
        <dbReference type="SAM" id="Phobius"/>
    </source>
</evidence>